<dbReference type="AlphaFoldDB" id="A0A4P2Q904"/>
<evidence type="ECO:0000313" key="2">
    <source>
        <dbReference type="EMBL" id="AUX26045.1"/>
    </source>
</evidence>
<dbReference type="InterPro" id="IPR027417">
    <property type="entry name" value="P-loop_NTPase"/>
</dbReference>
<reference evidence="2 3" key="1">
    <citation type="submission" date="2015-09" db="EMBL/GenBank/DDBJ databases">
        <title>Sorangium comparison.</title>
        <authorList>
            <person name="Zaburannyi N."/>
            <person name="Bunk B."/>
            <person name="Overmann J."/>
            <person name="Mueller R."/>
        </authorList>
    </citation>
    <scope>NUCLEOTIDE SEQUENCE [LARGE SCALE GENOMIC DNA]</scope>
    <source>
        <strain evidence="2 3">So ceGT47</strain>
    </source>
</reference>
<proteinExistence type="predicted"/>
<dbReference type="Gene3D" id="3.40.50.300">
    <property type="entry name" value="P-loop containing nucleotide triphosphate hydrolases"/>
    <property type="match status" value="1"/>
</dbReference>
<protein>
    <recommendedName>
        <fullName evidence="1">ORC1/DEAH AAA+ ATPase domain-containing protein</fullName>
    </recommendedName>
</protein>
<accession>A0A4P2Q904</accession>
<evidence type="ECO:0000313" key="3">
    <source>
        <dbReference type="Proteomes" id="UP000295781"/>
    </source>
</evidence>
<sequence length="399" mass="43730">MAWVWGEDRSWPPLSEVLRLQLPTYDVFEERDPVRGYQLMGRDAEVMELRTRVTRGDAVGVFGLRKCGKTSLVRAVTDWLDPASGIKTPGAENMASQACVIWLDAQGLDGADVDDVADELLAALRRRMRAAGRADVPPAQQGIAGLKSASQAIVDEGMRLCFVIDEYDFLFEREGSLGPVPGISRLLGLVRALSQQHQGAVSLVLIGRDPEHLSVPHLDGVPNPLLAGLTPMWLGPIRPPHDTEMLRKLGRRVGLAVGPETATLARAWTGGHPLLHRQFGSALREEVRLHAPGVLLKEPTDPHRERAVERFLGRQAVLDVDREIIALLSKRYSAAYALLLDLIESHDPAAAVKRSGGSQSSGMRVLRNFGLLDEATLALPKHLSWYVRTLLPTQARVAV</sequence>
<gene>
    <name evidence="2" type="ORF">SOCEGT47_065980</name>
</gene>
<feature type="domain" description="ORC1/DEAH AAA+ ATPase" evidence="1">
    <location>
        <begin position="61"/>
        <end position="208"/>
    </location>
</feature>
<dbReference type="InterPro" id="IPR049945">
    <property type="entry name" value="AAA_22"/>
</dbReference>
<organism evidence="2 3">
    <name type="scientific">Sorangium cellulosum</name>
    <name type="common">Polyangium cellulosum</name>
    <dbReference type="NCBI Taxonomy" id="56"/>
    <lineage>
        <taxon>Bacteria</taxon>
        <taxon>Pseudomonadati</taxon>
        <taxon>Myxococcota</taxon>
        <taxon>Polyangia</taxon>
        <taxon>Polyangiales</taxon>
        <taxon>Polyangiaceae</taxon>
        <taxon>Sorangium</taxon>
    </lineage>
</organism>
<dbReference type="Proteomes" id="UP000295781">
    <property type="component" value="Chromosome"/>
</dbReference>
<dbReference type="EMBL" id="CP012670">
    <property type="protein sequence ID" value="AUX26045.1"/>
    <property type="molecule type" value="Genomic_DNA"/>
</dbReference>
<dbReference type="Pfam" id="PF13401">
    <property type="entry name" value="AAA_22"/>
    <property type="match status" value="1"/>
</dbReference>
<dbReference type="GO" id="GO:0016887">
    <property type="term" value="F:ATP hydrolysis activity"/>
    <property type="evidence" value="ECO:0007669"/>
    <property type="project" value="InterPro"/>
</dbReference>
<evidence type="ECO:0000259" key="1">
    <source>
        <dbReference type="Pfam" id="PF13401"/>
    </source>
</evidence>
<dbReference type="SUPFAM" id="SSF52540">
    <property type="entry name" value="P-loop containing nucleoside triphosphate hydrolases"/>
    <property type="match status" value="1"/>
</dbReference>
<name>A0A4P2Q904_SORCE</name>